<comment type="similarity">
    <text evidence="2 10">Belongs to the tektin family.</text>
</comment>
<dbReference type="AlphaFoldDB" id="A0A3M7SGF8"/>
<evidence type="ECO:0000256" key="10">
    <source>
        <dbReference type="RuleBase" id="RU367040"/>
    </source>
</evidence>
<dbReference type="PRINTS" id="PR00511">
    <property type="entry name" value="TEKTIN"/>
</dbReference>
<accession>A0A3M7SGF8</accession>
<dbReference type="GO" id="GO:0060271">
    <property type="term" value="P:cilium assembly"/>
    <property type="evidence" value="ECO:0007669"/>
    <property type="project" value="UniProtKB-UniRule"/>
</dbReference>
<evidence type="ECO:0000313" key="12">
    <source>
        <dbReference type="EMBL" id="RNA34799.1"/>
    </source>
</evidence>
<evidence type="ECO:0000256" key="7">
    <source>
        <dbReference type="ARBA" id="ARBA00023212"/>
    </source>
</evidence>
<dbReference type="EMBL" id="REGN01001412">
    <property type="protein sequence ID" value="RNA34799.1"/>
    <property type="molecule type" value="Genomic_DNA"/>
</dbReference>
<keyword evidence="6 10" id="KW-0969">Cilium</keyword>
<evidence type="ECO:0000256" key="9">
    <source>
        <dbReference type="ARBA" id="ARBA00045224"/>
    </source>
</evidence>
<dbReference type="GO" id="GO:0005930">
    <property type="term" value="C:axoneme"/>
    <property type="evidence" value="ECO:0007669"/>
    <property type="project" value="UniProtKB-SubCell"/>
</dbReference>
<evidence type="ECO:0000313" key="13">
    <source>
        <dbReference type="Proteomes" id="UP000276133"/>
    </source>
</evidence>
<keyword evidence="13" id="KW-1185">Reference proteome</keyword>
<keyword evidence="8 10" id="KW-0966">Cell projection</keyword>
<evidence type="ECO:0000256" key="6">
    <source>
        <dbReference type="ARBA" id="ARBA00023069"/>
    </source>
</evidence>
<organism evidence="12 13">
    <name type="scientific">Brachionus plicatilis</name>
    <name type="common">Marine rotifer</name>
    <name type="synonym">Brachionus muelleri</name>
    <dbReference type="NCBI Taxonomy" id="10195"/>
    <lineage>
        <taxon>Eukaryota</taxon>
        <taxon>Metazoa</taxon>
        <taxon>Spiralia</taxon>
        <taxon>Gnathifera</taxon>
        <taxon>Rotifera</taxon>
        <taxon>Eurotatoria</taxon>
        <taxon>Monogononta</taxon>
        <taxon>Pseudotrocha</taxon>
        <taxon>Ploima</taxon>
        <taxon>Brachionidae</taxon>
        <taxon>Brachionus</taxon>
    </lineage>
</organism>
<dbReference type="GO" id="GO:0015630">
    <property type="term" value="C:microtubule cytoskeleton"/>
    <property type="evidence" value="ECO:0007669"/>
    <property type="project" value="UniProtKB-UniRule"/>
</dbReference>
<feature type="coiled-coil region" evidence="11">
    <location>
        <begin position="261"/>
        <end position="309"/>
    </location>
</feature>
<dbReference type="OrthoDB" id="10054259at2759"/>
<dbReference type="Pfam" id="PF03148">
    <property type="entry name" value="Tektin"/>
    <property type="match status" value="1"/>
</dbReference>
<dbReference type="InterPro" id="IPR000435">
    <property type="entry name" value="Tektins"/>
</dbReference>
<keyword evidence="4 10" id="KW-0282">Flagellum</keyword>
<evidence type="ECO:0000256" key="4">
    <source>
        <dbReference type="ARBA" id="ARBA00022846"/>
    </source>
</evidence>
<reference evidence="12 13" key="1">
    <citation type="journal article" date="2018" name="Sci. Rep.">
        <title>Genomic signatures of local adaptation to the degree of environmental predictability in rotifers.</title>
        <authorList>
            <person name="Franch-Gras L."/>
            <person name="Hahn C."/>
            <person name="Garcia-Roger E.M."/>
            <person name="Carmona M.J."/>
            <person name="Serra M."/>
            <person name="Gomez A."/>
        </authorList>
    </citation>
    <scope>NUCLEOTIDE SEQUENCE [LARGE SCALE GENOMIC DNA]</scope>
    <source>
        <strain evidence="12">HYR1</strain>
    </source>
</reference>
<sequence length="403" mass="47387">MAQVVTRPQRFTPEEWKIASKIKHKNAERDRAAAERLILESDRLDSETREQSDTTLEDVDKKIDQRLNDVKYWKNELESKLDGIFKEIDVLEAFKRRVEKAIEAVQEPLHIAQTCLANREKRYDIDLVHDNVQKELIKEVEIETGANALLIRLLEQVKEQLRLNRKARYNLENDIKNKFNAESIDSHVQNLTLTSPSLYLKNGAAKIEPNSYTEQQWENFSDVNIKSAEATRLNSVQLRNVVDSTLQQTANDMQKQIELTNRAIERRIWEEKDSKAKLEEQCKDVTKLIDTMEENIKNVEKAILDKENYLKLAHTRLDIRTNRPEIELVRDPAQYKMVKEVHEIEDSIRRLQERLNESHKKLKDLDRNKLLILKDIDVKTNTIRIDEAENFNGIRKSLKINQF</sequence>
<keyword evidence="7" id="KW-0206">Cytoskeleton</keyword>
<evidence type="ECO:0000256" key="1">
    <source>
        <dbReference type="ARBA" id="ARBA00004611"/>
    </source>
</evidence>
<protein>
    <recommendedName>
        <fullName evidence="10">Tektin</fullName>
    </recommendedName>
</protein>
<evidence type="ECO:0000256" key="5">
    <source>
        <dbReference type="ARBA" id="ARBA00023054"/>
    </source>
</evidence>
<comment type="caution">
    <text evidence="12">The sequence shown here is derived from an EMBL/GenBank/DDBJ whole genome shotgun (WGS) entry which is preliminary data.</text>
</comment>
<dbReference type="PANTHER" id="PTHR19960">
    <property type="entry name" value="TEKTIN"/>
    <property type="match status" value="1"/>
</dbReference>
<feature type="coiled-coil region" evidence="11">
    <location>
        <begin position="341"/>
        <end position="368"/>
    </location>
</feature>
<comment type="function">
    <text evidence="9">Microtubule inner protein (MIP) part of the dynein-decorated doublet microtubules (DMTs) in cilia and flagellar axoneme. Forms filamentous polymers in the walls of ciliary and flagellar microtubules.</text>
</comment>
<gene>
    <name evidence="12" type="ORF">BpHYR1_043022</name>
</gene>
<dbReference type="GO" id="GO:0005634">
    <property type="term" value="C:nucleus"/>
    <property type="evidence" value="ECO:0007669"/>
    <property type="project" value="TreeGrafter"/>
</dbReference>
<keyword evidence="3" id="KW-0963">Cytoplasm</keyword>
<dbReference type="GO" id="GO:0060294">
    <property type="term" value="P:cilium movement involved in cell motility"/>
    <property type="evidence" value="ECO:0007669"/>
    <property type="project" value="UniProtKB-UniRule"/>
</dbReference>
<evidence type="ECO:0000256" key="3">
    <source>
        <dbReference type="ARBA" id="ARBA00022490"/>
    </source>
</evidence>
<proteinExistence type="inferred from homology"/>
<evidence type="ECO:0000256" key="8">
    <source>
        <dbReference type="ARBA" id="ARBA00023273"/>
    </source>
</evidence>
<evidence type="ECO:0000256" key="11">
    <source>
        <dbReference type="SAM" id="Coils"/>
    </source>
</evidence>
<dbReference type="InterPro" id="IPR048256">
    <property type="entry name" value="Tektin-like"/>
</dbReference>
<dbReference type="Proteomes" id="UP000276133">
    <property type="component" value="Unassembled WGS sequence"/>
</dbReference>
<evidence type="ECO:0000256" key="2">
    <source>
        <dbReference type="ARBA" id="ARBA00007209"/>
    </source>
</evidence>
<keyword evidence="5 11" id="KW-0175">Coiled coil</keyword>
<dbReference type="STRING" id="10195.A0A3M7SGF8"/>
<dbReference type="PANTHER" id="PTHR19960:SF25">
    <property type="entry name" value="TEKTIN-1"/>
    <property type="match status" value="1"/>
</dbReference>
<comment type="subcellular location">
    <subcellularLocation>
        <location evidence="10">Cytoplasm</location>
        <location evidence="10">Cytoskeleton</location>
        <location evidence="10">Cilium axoneme</location>
    </subcellularLocation>
    <subcellularLocation>
        <location evidence="1">Cytoplasm</location>
        <location evidence="1">Cytoskeleton</location>
        <location evidence="1">Flagellum axoneme</location>
    </subcellularLocation>
</comment>
<name>A0A3M7SGF8_BRAPC</name>